<dbReference type="GO" id="GO:0005829">
    <property type="term" value="C:cytosol"/>
    <property type="evidence" value="ECO:0007669"/>
    <property type="project" value="TreeGrafter"/>
</dbReference>
<gene>
    <name evidence="5" type="primary">lrp_5</name>
    <name evidence="5" type="ORF">PSJ8397_02382</name>
</gene>
<dbReference type="PRINTS" id="PR00033">
    <property type="entry name" value="HTHASNC"/>
</dbReference>
<proteinExistence type="predicted"/>
<dbReference type="InterPro" id="IPR019887">
    <property type="entry name" value="Tscrpt_reg_AsnC/Lrp_C"/>
</dbReference>
<dbReference type="SUPFAM" id="SSF46785">
    <property type="entry name" value="Winged helix' DNA-binding domain"/>
    <property type="match status" value="1"/>
</dbReference>
<evidence type="ECO:0000256" key="3">
    <source>
        <dbReference type="ARBA" id="ARBA00023163"/>
    </source>
</evidence>
<evidence type="ECO:0000313" key="5">
    <source>
        <dbReference type="EMBL" id="SLN45473.1"/>
    </source>
</evidence>
<dbReference type="Pfam" id="PF13404">
    <property type="entry name" value="HTH_AsnC-type"/>
    <property type="match status" value="1"/>
</dbReference>
<protein>
    <submittedName>
        <fullName evidence="5">Leucine-responsive regulatory protein</fullName>
    </submittedName>
</protein>
<keyword evidence="3" id="KW-0804">Transcription</keyword>
<keyword evidence="6" id="KW-1185">Reference proteome</keyword>
<dbReference type="InterPro" id="IPR019888">
    <property type="entry name" value="Tscrpt_reg_AsnC-like"/>
</dbReference>
<dbReference type="EMBL" id="FWFT01000003">
    <property type="protein sequence ID" value="SLN45473.1"/>
    <property type="molecule type" value="Genomic_DNA"/>
</dbReference>
<dbReference type="SMART" id="SM00344">
    <property type="entry name" value="HTH_ASNC"/>
    <property type="match status" value="1"/>
</dbReference>
<evidence type="ECO:0000256" key="2">
    <source>
        <dbReference type="ARBA" id="ARBA00023125"/>
    </source>
</evidence>
<organism evidence="5 6">
    <name type="scientific">Pseudooctadecabacter jejudonensis</name>
    <dbReference type="NCBI Taxonomy" id="1391910"/>
    <lineage>
        <taxon>Bacteria</taxon>
        <taxon>Pseudomonadati</taxon>
        <taxon>Pseudomonadota</taxon>
        <taxon>Alphaproteobacteria</taxon>
        <taxon>Rhodobacterales</taxon>
        <taxon>Paracoccaceae</taxon>
        <taxon>Pseudooctadecabacter</taxon>
    </lineage>
</organism>
<sequence length="151" mass="16419">MDIRLLAALQKAGQASAADLSKQLGLSASQIGRRRQRLEQAGFIDHVVFRLNAKGLGLDVQAFIQIQTDAQTGTAHQSILKLVNSQPQIVAAWTLTGEADYIFRVFCPSLPDLNDLIQNTLLAHPAIGRVQSQIVMGELLDDTALPLDHLV</sequence>
<dbReference type="Gene3D" id="3.30.70.920">
    <property type="match status" value="1"/>
</dbReference>
<reference evidence="5 6" key="1">
    <citation type="submission" date="2017-03" db="EMBL/GenBank/DDBJ databases">
        <authorList>
            <person name="Afonso C.L."/>
            <person name="Miller P.J."/>
            <person name="Scott M.A."/>
            <person name="Spackman E."/>
            <person name="Goraichik I."/>
            <person name="Dimitrov K.M."/>
            <person name="Suarez D.L."/>
            <person name="Swayne D.E."/>
        </authorList>
    </citation>
    <scope>NUCLEOTIDE SEQUENCE [LARGE SCALE GENOMIC DNA]</scope>
    <source>
        <strain evidence="5 6">CECT 8397</strain>
    </source>
</reference>
<dbReference type="InterPro" id="IPR036388">
    <property type="entry name" value="WH-like_DNA-bd_sf"/>
</dbReference>
<name>A0A1Y5SUR4_9RHOB</name>
<dbReference type="Gene3D" id="1.10.10.10">
    <property type="entry name" value="Winged helix-like DNA-binding domain superfamily/Winged helix DNA-binding domain"/>
    <property type="match status" value="1"/>
</dbReference>
<dbReference type="PANTHER" id="PTHR30154">
    <property type="entry name" value="LEUCINE-RESPONSIVE REGULATORY PROTEIN"/>
    <property type="match status" value="1"/>
</dbReference>
<dbReference type="InterPro" id="IPR011008">
    <property type="entry name" value="Dimeric_a/b-barrel"/>
</dbReference>
<dbReference type="Pfam" id="PF01037">
    <property type="entry name" value="AsnC_trans_reg"/>
    <property type="match status" value="1"/>
</dbReference>
<dbReference type="PROSITE" id="PS50956">
    <property type="entry name" value="HTH_ASNC_2"/>
    <property type="match status" value="1"/>
</dbReference>
<dbReference type="GO" id="GO:0043565">
    <property type="term" value="F:sequence-specific DNA binding"/>
    <property type="evidence" value="ECO:0007669"/>
    <property type="project" value="InterPro"/>
</dbReference>
<dbReference type="InterPro" id="IPR000485">
    <property type="entry name" value="AsnC-type_HTH_dom"/>
</dbReference>
<feature type="domain" description="HTH asnC-type" evidence="4">
    <location>
        <begin position="1"/>
        <end position="59"/>
    </location>
</feature>
<dbReference type="AlphaFoldDB" id="A0A1Y5SUR4"/>
<dbReference type="SUPFAM" id="SSF54909">
    <property type="entry name" value="Dimeric alpha+beta barrel"/>
    <property type="match status" value="1"/>
</dbReference>
<keyword evidence="1" id="KW-0805">Transcription regulation</keyword>
<evidence type="ECO:0000313" key="6">
    <source>
        <dbReference type="Proteomes" id="UP000193623"/>
    </source>
</evidence>
<evidence type="ECO:0000256" key="1">
    <source>
        <dbReference type="ARBA" id="ARBA00023015"/>
    </source>
</evidence>
<dbReference type="PANTHER" id="PTHR30154:SF46">
    <property type="entry name" value="TRANSCRIPTIONAL REGULATORY PROTEIN"/>
    <property type="match status" value="1"/>
</dbReference>
<accession>A0A1Y5SUR4</accession>
<dbReference type="InterPro" id="IPR036390">
    <property type="entry name" value="WH_DNA-bd_sf"/>
</dbReference>
<keyword evidence="2" id="KW-0238">DNA-binding</keyword>
<evidence type="ECO:0000259" key="4">
    <source>
        <dbReference type="PROSITE" id="PS50956"/>
    </source>
</evidence>
<dbReference type="GO" id="GO:0043200">
    <property type="term" value="P:response to amino acid"/>
    <property type="evidence" value="ECO:0007669"/>
    <property type="project" value="TreeGrafter"/>
</dbReference>
<dbReference type="Proteomes" id="UP000193623">
    <property type="component" value="Unassembled WGS sequence"/>
</dbReference>